<evidence type="ECO:0000313" key="2">
    <source>
        <dbReference type="EMBL" id="AGB16659.1"/>
    </source>
</evidence>
<dbReference type="Gene3D" id="3.10.129.10">
    <property type="entry name" value="Hotdog Thioesterase"/>
    <property type="match status" value="1"/>
</dbReference>
<dbReference type="eggNOG" id="arCOG00778">
    <property type="taxonomic scope" value="Archaea"/>
</dbReference>
<dbReference type="HOGENOM" id="CLU_094876_3_0_2"/>
<name>L0ID14_HALRX</name>
<reference evidence="2" key="1">
    <citation type="submission" date="2011-09" db="EMBL/GenBank/DDBJ databases">
        <title>Complete sequence of Halovivax ruber XH-70.</title>
        <authorList>
            <consortium name="US DOE Joint Genome Institute"/>
            <person name="Lucas S."/>
            <person name="Han J."/>
            <person name="Lapidus A."/>
            <person name="Cheng J.-F."/>
            <person name="Goodwin L."/>
            <person name="Pitluck S."/>
            <person name="Peters L."/>
            <person name="Mikhailova N."/>
            <person name="Davenport K."/>
            <person name="Detter J.C."/>
            <person name="Han C."/>
            <person name="Tapia R."/>
            <person name="Land M."/>
            <person name="Hauser L."/>
            <person name="Kyrpides N."/>
            <person name="Ivanova N."/>
            <person name="Pagani I."/>
            <person name="Sproer C."/>
            <person name="Anderson I."/>
            <person name="Woyke T."/>
        </authorList>
    </citation>
    <scope>NUCLEOTIDE SEQUENCE</scope>
    <source>
        <strain evidence="2">XH-70</strain>
    </source>
</reference>
<protein>
    <submittedName>
        <fullName evidence="2">Acyl dehydratase</fullName>
    </submittedName>
</protein>
<dbReference type="STRING" id="797302.Halru_2067"/>
<dbReference type="EMBL" id="CP003050">
    <property type="protein sequence ID" value="AGB16659.1"/>
    <property type="molecule type" value="Genomic_DNA"/>
</dbReference>
<dbReference type="GO" id="GO:0006633">
    <property type="term" value="P:fatty acid biosynthetic process"/>
    <property type="evidence" value="ECO:0007669"/>
    <property type="project" value="TreeGrafter"/>
</dbReference>
<dbReference type="InterPro" id="IPR029069">
    <property type="entry name" value="HotDog_dom_sf"/>
</dbReference>
<feature type="domain" description="MaoC-like" evidence="1">
    <location>
        <begin position="11"/>
        <end position="112"/>
    </location>
</feature>
<proteinExistence type="predicted"/>
<dbReference type="SUPFAM" id="SSF54637">
    <property type="entry name" value="Thioesterase/thiol ester dehydrase-isomerase"/>
    <property type="match status" value="1"/>
</dbReference>
<dbReference type="Proteomes" id="UP000010846">
    <property type="component" value="Chromosome"/>
</dbReference>
<dbReference type="KEGG" id="hru:Halru_2067"/>
<dbReference type="AlphaFoldDB" id="L0ID14"/>
<dbReference type="GO" id="GO:0019171">
    <property type="term" value="F:(3R)-hydroxyacyl-[acyl-carrier-protein] dehydratase activity"/>
    <property type="evidence" value="ECO:0007669"/>
    <property type="project" value="TreeGrafter"/>
</dbReference>
<dbReference type="InterPro" id="IPR002539">
    <property type="entry name" value="MaoC-like_dom"/>
</dbReference>
<dbReference type="PANTHER" id="PTHR43437:SF3">
    <property type="entry name" value="HYDROXYACYL-THIOESTER DEHYDRATASE TYPE 2, MITOCHONDRIAL"/>
    <property type="match status" value="1"/>
</dbReference>
<dbReference type="Pfam" id="PF01575">
    <property type="entry name" value="MaoC_dehydratas"/>
    <property type="match status" value="1"/>
</dbReference>
<dbReference type="CDD" id="cd03449">
    <property type="entry name" value="R_hydratase"/>
    <property type="match status" value="1"/>
</dbReference>
<organism evidence="2 3">
    <name type="scientific">Halovivax ruber (strain DSM 18193 / JCM 13892 / XH-70)</name>
    <dbReference type="NCBI Taxonomy" id="797302"/>
    <lineage>
        <taxon>Archaea</taxon>
        <taxon>Methanobacteriati</taxon>
        <taxon>Methanobacteriota</taxon>
        <taxon>Stenosarchaea group</taxon>
        <taxon>Halobacteria</taxon>
        <taxon>Halobacteriales</taxon>
        <taxon>Natrialbaceae</taxon>
        <taxon>Halovivax</taxon>
    </lineage>
</organism>
<sequence length="131" mass="13587">MPVASPGDSASASRTVTQDRIRDFAAITGDQNPLHTDPDYASDGFFGEPIAHGMLAAGVVSSALASLPGDIVYVSQDLGFEAPVYPGDTVTATADVLEPIEGDRLRVETTAETEDGVVVTGEAVVLSLEHE</sequence>
<dbReference type="GeneID" id="14376575"/>
<dbReference type="OrthoDB" id="51509at2157"/>
<evidence type="ECO:0000259" key="1">
    <source>
        <dbReference type="Pfam" id="PF01575"/>
    </source>
</evidence>
<dbReference type="InterPro" id="IPR050965">
    <property type="entry name" value="UPF0336/Enoyl-CoA_hydratase"/>
</dbReference>
<dbReference type="RefSeq" id="WP_015301273.1">
    <property type="nucleotide sequence ID" value="NC_019964.1"/>
</dbReference>
<accession>L0ID14</accession>
<keyword evidence="3" id="KW-1185">Reference proteome</keyword>
<evidence type="ECO:0000313" key="3">
    <source>
        <dbReference type="Proteomes" id="UP000010846"/>
    </source>
</evidence>
<gene>
    <name evidence="2" type="ordered locus">Halru_2067</name>
</gene>
<dbReference type="PANTHER" id="PTHR43437">
    <property type="entry name" value="HYDROXYACYL-THIOESTER DEHYDRATASE TYPE 2, MITOCHONDRIAL-RELATED"/>
    <property type="match status" value="1"/>
</dbReference>